<dbReference type="InterPro" id="IPR011576">
    <property type="entry name" value="Pyridox_Oxase_N"/>
</dbReference>
<dbReference type="AlphaFoldDB" id="A0A6G8IFB9"/>
<protein>
    <submittedName>
        <fullName evidence="2">Pyridoxamine 5'-phosphate oxidase family protein</fullName>
    </submittedName>
</protein>
<keyword evidence="3" id="KW-1185">Reference proteome</keyword>
<organism evidence="2 3">
    <name type="scientific">Hydrogenophaga crocea</name>
    <dbReference type="NCBI Taxonomy" id="2716225"/>
    <lineage>
        <taxon>Bacteria</taxon>
        <taxon>Pseudomonadati</taxon>
        <taxon>Pseudomonadota</taxon>
        <taxon>Betaproteobacteria</taxon>
        <taxon>Burkholderiales</taxon>
        <taxon>Comamonadaceae</taxon>
        <taxon>Hydrogenophaga</taxon>
    </lineage>
</organism>
<dbReference type="Gene3D" id="2.30.110.10">
    <property type="entry name" value="Electron Transport, Fmn-binding Protein, Chain A"/>
    <property type="match status" value="1"/>
</dbReference>
<dbReference type="Pfam" id="PF01243">
    <property type="entry name" value="PNPOx_N"/>
    <property type="match status" value="1"/>
</dbReference>
<dbReference type="SUPFAM" id="SSF50475">
    <property type="entry name" value="FMN-binding split barrel"/>
    <property type="match status" value="1"/>
</dbReference>
<feature type="domain" description="Pyridoxamine 5'-phosphate oxidase N-terminal" evidence="1">
    <location>
        <begin position="24"/>
        <end position="114"/>
    </location>
</feature>
<dbReference type="KEGG" id="hcz:G9Q37_06045"/>
<name>A0A6G8IFB9_9BURK</name>
<dbReference type="EMBL" id="CP049989">
    <property type="protein sequence ID" value="QIM51735.1"/>
    <property type="molecule type" value="Genomic_DNA"/>
</dbReference>
<proteinExistence type="predicted"/>
<accession>A0A6G8IFB9</accession>
<evidence type="ECO:0000313" key="2">
    <source>
        <dbReference type="EMBL" id="QIM51735.1"/>
    </source>
</evidence>
<gene>
    <name evidence="2" type="ORF">G9Q37_06045</name>
</gene>
<dbReference type="Proteomes" id="UP000503162">
    <property type="component" value="Chromosome"/>
</dbReference>
<evidence type="ECO:0000259" key="1">
    <source>
        <dbReference type="Pfam" id="PF01243"/>
    </source>
</evidence>
<reference evidence="2 3" key="1">
    <citation type="submission" date="2020-03" db="EMBL/GenBank/DDBJ databases">
        <title>Hydrogenophaga sp. nov. isolated from cyanobacterial mat.</title>
        <authorList>
            <person name="Thorat V."/>
            <person name="Kirdat K."/>
            <person name="Tiwarekar B."/>
            <person name="Costa E.D."/>
            <person name="Yadav A."/>
        </authorList>
    </citation>
    <scope>NUCLEOTIDE SEQUENCE [LARGE SCALE GENOMIC DNA]</scope>
    <source>
        <strain evidence="2 3">BA0156</strain>
    </source>
</reference>
<sequence length="171" mass="18661">MDSIHTSDRSPHAGAHDVSGFSAEFLRLRAGSVLCWLATVDDHGMPNVSPKEIFCCHGERELLIANIASPQSVRNIKAHPNVCVSFVDVLIQKGFKVKGAAVVVEPGHPRFGELEFPLQQMTRGAFPIHSVICVQVLGTEPILAPSYRLVPGTTEDSQARAAQAVYRWPRP</sequence>
<dbReference type="InterPro" id="IPR012349">
    <property type="entry name" value="Split_barrel_FMN-bd"/>
</dbReference>
<evidence type="ECO:0000313" key="3">
    <source>
        <dbReference type="Proteomes" id="UP000503162"/>
    </source>
</evidence>
<dbReference type="RefSeq" id="WP_166225990.1">
    <property type="nucleotide sequence ID" value="NZ_CP049989.1"/>
</dbReference>